<evidence type="ECO:0000256" key="1">
    <source>
        <dbReference type="SAM" id="MobiDB-lite"/>
    </source>
</evidence>
<name>A0A0E0JDC8_ORYPU</name>
<evidence type="ECO:0000313" key="3">
    <source>
        <dbReference type="Proteomes" id="UP000026962"/>
    </source>
</evidence>
<organism evidence="2">
    <name type="scientific">Oryza punctata</name>
    <name type="common">Red rice</name>
    <dbReference type="NCBI Taxonomy" id="4537"/>
    <lineage>
        <taxon>Eukaryota</taxon>
        <taxon>Viridiplantae</taxon>
        <taxon>Streptophyta</taxon>
        <taxon>Embryophyta</taxon>
        <taxon>Tracheophyta</taxon>
        <taxon>Spermatophyta</taxon>
        <taxon>Magnoliopsida</taxon>
        <taxon>Liliopsida</taxon>
        <taxon>Poales</taxon>
        <taxon>Poaceae</taxon>
        <taxon>BOP clade</taxon>
        <taxon>Oryzoideae</taxon>
        <taxon>Oryzeae</taxon>
        <taxon>Oryzinae</taxon>
        <taxon>Oryza</taxon>
    </lineage>
</organism>
<dbReference type="HOGENOM" id="CLU_2201249_0_0_1"/>
<protein>
    <submittedName>
        <fullName evidence="2">Uncharacterized protein</fullName>
    </submittedName>
</protein>
<accession>A0A0E0JDC8</accession>
<proteinExistence type="predicted"/>
<dbReference type="AlphaFoldDB" id="A0A0E0JDC8"/>
<feature type="region of interest" description="Disordered" evidence="1">
    <location>
        <begin position="1"/>
        <end position="34"/>
    </location>
</feature>
<sequence length="108" mass="10794">MGPVIGSVVGLDDPSRPVDLRPSSSSSEVKPIEKRTRRLAAAAANCCALRLSVSLNGGAGYSTASPSGLRPTAASSSASPTPSTPAPETQPTPLRAPANCPAYSASDC</sequence>
<dbReference type="Gramene" id="OPUNC01G00990.1">
    <property type="protein sequence ID" value="OPUNC01G00990.1"/>
    <property type="gene ID" value="OPUNC01G00990"/>
</dbReference>
<keyword evidence="3" id="KW-1185">Reference proteome</keyword>
<dbReference type="EnsemblPlants" id="OPUNC01G00990.1">
    <property type="protein sequence ID" value="OPUNC01G00990.1"/>
    <property type="gene ID" value="OPUNC01G00990"/>
</dbReference>
<reference evidence="2" key="2">
    <citation type="submission" date="2018-05" db="EMBL/GenBank/DDBJ databases">
        <title>OpunRS2 (Oryza punctata Reference Sequence Version 2).</title>
        <authorList>
            <person name="Zhang J."/>
            <person name="Kudrna D."/>
            <person name="Lee S."/>
            <person name="Talag J."/>
            <person name="Welchert J."/>
            <person name="Wing R.A."/>
        </authorList>
    </citation>
    <scope>NUCLEOTIDE SEQUENCE [LARGE SCALE GENOMIC DNA]</scope>
</reference>
<evidence type="ECO:0000313" key="2">
    <source>
        <dbReference type="EnsemblPlants" id="OPUNC01G00990.1"/>
    </source>
</evidence>
<feature type="compositionally biased region" description="Low complexity" evidence="1">
    <location>
        <begin position="71"/>
        <end position="81"/>
    </location>
</feature>
<dbReference type="Proteomes" id="UP000026962">
    <property type="component" value="Chromosome 1"/>
</dbReference>
<reference evidence="2" key="1">
    <citation type="submission" date="2015-04" db="UniProtKB">
        <authorList>
            <consortium name="EnsemblPlants"/>
        </authorList>
    </citation>
    <scope>IDENTIFICATION</scope>
</reference>
<feature type="region of interest" description="Disordered" evidence="1">
    <location>
        <begin position="60"/>
        <end position="108"/>
    </location>
</feature>